<proteinExistence type="predicted"/>
<organism evidence="1 2">
    <name type="scientific">Hanamia caeni</name>
    <dbReference type="NCBI Taxonomy" id="2294116"/>
    <lineage>
        <taxon>Bacteria</taxon>
        <taxon>Pseudomonadati</taxon>
        <taxon>Bacteroidota</taxon>
        <taxon>Chitinophagia</taxon>
        <taxon>Chitinophagales</taxon>
        <taxon>Chitinophagaceae</taxon>
        <taxon>Hanamia</taxon>
    </lineage>
</organism>
<comment type="caution">
    <text evidence="1">The sequence shown here is derived from an EMBL/GenBank/DDBJ whole genome shotgun (WGS) entry which is preliminary data.</text>
</comment>
<dbReference type="AlphaFoldDB" id="A0A3M9NQ63"/>
<keyword evidence="2" id="KW-1185">Reference proteome</keyword>
<dbReference type="Pfam" id="PF12869">
    <property type="entry name" value="tRNA_anti-like"/>
    <property type="match status" value="1"/>
</dbReference>
<dbReference type="EMBL" id="RJJR01000002">
    <property type="protein sequence ID" value="RNI39168.1"/>
    <property type="molecule type" value="Genomic_DNA"/>
</dbReference>
<accession>A0A3M9NQ63</accession>
<evidence type="ECO:0000313" key="2">
    <source>
        <dbReference type="Proteomes" id="UP000267223"/>
    </source>
</evidence>
<sequence length="144" mass="16090">MQRKSKRKIVFFAVLLVLLSAFVGYRIWNKPHRNVKDAIPVKVNAAALYKTLSEKNSSDKSDFDNKVLLVSGTVKQVLQNHQKQQVILLKTDIEDGAVNCTMEENFENIKAGDSVSIKGICIGYNAGDFDLPGDVFLIRCYHGS</sequence>
<protein>
    <recommendedName>
        <fullName evidence="3">tRNA_anti-like</fullName>
    </recommendedName>
</protein>
<dbReference type="InterPro" id="IPR024422">
    <property type="entry name" value="Protein_unknown_function_OB"/>
</dbReference>
<gene>
    <name evidence="1" type="ORF">EFY79_05885</name>
</gene>
<name>A0A3M9NQ63_9BACT</name>
<evidence type="ECO:0008006" key="3">
    <source>
        <dbReference type="Google" id="ProtNLM"/>
    </source>
</evidence>
<evidence type="ECO:0000313" key="1">
    <source>
        <dbReference type="EMBL" id="RNI39168.1"/>
    </source>
</evidence>
<dbReference type="OrthoDB" id="673558at2"/>
<reference evidence="1 2" key="1">
    <citation type="submission" date="2018-11" db="EMBL/GenBank/DDBJ databases">
        <title>Draft genome sequence of Ferruginibacter sp. BO-59.</title>
        <authorList>
            <person name="Im W.T."/>
        </authorList>
    </citation>
    <scope>NUCLEOTIDE SEQUENCE [LARGE SCALE GENOMIC DNA]</scope>
    <source>
        <strain evidence="1 2">BO-59</strain>
    </source>
</reference>
<dbReference type="RefSeq" id="WP_123119733.1">
    <property type="nucleotide sequence ID" value="NZ_RJJR01000002.1"/>
</dbReference>
<dbReference type="Proteomes" id="UP000267223">
    <property type="component" value="Unassembled WGS sequence"/>
</dbReference>